<feature type="transmembrane region" description="Helical" evidence="6">
    <location>
        <begin position="1077"/>
        <end position="1104"/>
    </location>
</feature>
<feature type="compositionally biased region" description="Basic and acidic residues" evidence="5">
    <location>
        <begin position="885"/>
        <end position="906"/>
    </location>
</feature>
<feature type="compositionally biased region" description="Low complexity" evidence="5">
    <location>
        <begin position="931"/>
        <end position="946"/>
    </location>
</feature>
<reference evidence="9" key="1">
    <citation type="submission" date="2016-03" db="EMBL/GenBank/DDBJ databases">
        <authorList>
            <person name="Sibley D."/>
            <person name="Venepally P."/>
            <person name="Karamycheva S."/>
            <person name="Hadjithomas M."/>
            <person name="Khan A."/>
            <person name="Brunk B."/>
            <person name="Roos D."/>
            <person name="Caler E."/>
            <person name="Lorenzi H."/>
        </authorList>
    </citation>
    <scope>NUCLEOTIDE SEQUENCE [LARGE SCALE GENOMIC DNA]</scope>
    <source>
        <strain evidence="9">TgCatPRC2</strain>
    </source>
</reference>
<feature type="region of interest" description="Disordered" evidence="5">
    <location>
        <begin position="753"/>
        <end position="774"/>
    </location>
</feature>
<feature type="transmembrane region" description="Helical" evidence="6">
    <location>
        <begin position="1140"/>
        <end position="1167"/>
    </location>
</feature>
<feature type="transmembrane region" description="Helical" evidence="6">
    <location>
        <begin position="1116"/>
        <end position="1134"/>
    </location>
</feature>
<feature type="transmembrane region" description="Helical" evidence="6">
    <location>
        <begin position="515"/>
        <end position="532"/>
    </location>
</feature>
<sequence length="1497" mass="159329">MENQETSESPTRLAPLFPSDQKSTASEASSAEASSSHFPSGVVSPSGLTAAGPPLFFSSAVHENSLSHSRLTPLSDGGGRGTARGIQEPQRSASPSLRLPGARPQAPESPASRHSPGALQLSPGSPRRQATSAPSPSVSHGSGLSTQRRPPRQSARPGTEQRQQLSPGEATSPATWRSGNRGGKEDALRQASPSQARASSASRVSPRIVGVYAASVTNATGGANAKKRGLKLSEDGGAFGDETRIPQAESGRQRLDREGAATEGDVEPRTTGDAHPRAARPALGLATSSGDGKSPRGSRVCTAGKTGGERGEEDCERVEESQDAPRATPGADSGPSYKAGAIRQQPGSPETFQLMPVVGDRAIATGARKRKKKKSAFRRRSADGGERPEKPPVGKGGSLFLHPALGDDSEEHSRPGEDEGHPTSALCSTECCGLFWRRRWHAMKGGFWGWGFTNRPREGPRYYLSEIFAALIIALTQVPEAASFAMMANLPPAIGVHSAWLIGLFACGLGGRPGMINGVTGSFAATIAAYVTRRCAESACTYEGVETLVASVFLAGLILMIFAYSRLACLVQLIPASVTIGFCNGIAIIIFLAQLQIFKDPSTGAYITGNRAAWMAGECCLAAVIMEGWKKVPFVGKLLPGSLISMVAAGLVEFLVARPLFDTKTPTIGEVAELTANSALPSPFFAQSHLDFKSNVQVHRAIMQGVMLAVVAILETLMTVEVVDIYAAQAALPPEPPAACSGKREALLGRLLPRLKGPSQPPQTPAEAGYPGVFSPASSGDKFGLYNGVASAGGREAGEEEEGAEGRCPNAKLRGSSSREFGENRDCDGMSSGGFDTKQLRRGVSSENTSRGSASLSPRASPRTERDSLQEERETKRIQMPAELPSRKAERVRGGADGPKDGRKSPELSSGASSPSRQLFLHGENSEMQSELRSGRVSSCSSRSFSGPHAVSVQARRGGEETTVEEKSEVFSREAFAVRVDREAGAGRRDASDMGLRAGSMATRAGSMATRAGGTQEHSALLWENPNREDDERTDVASGLGELESRRANRGEEGLDEAEGEKERRKPAVKGDGDQQIWAAGVANIVCAFFGGMGGGAMIGLSVMNLRSGGKGKESGFLHAVFVFVLIAGAYKVLNFLPIAALAGIMFCVAFHTFKWFSLPMVVASFLPETLRWKHPCLVQKITRADAIIVVIVTLCCKFLNVALAAGIGIFIAALVFAWEANRRFCVEAAEDEKRQIKYYEVQGPLCFSTAHKFESAFNHDEDPPTVMCMLSGSTRLFDYSAMASMNAVSRGYLRRGKTLHFKGMSHGCLNMMAKANHLMQHMDYELIELEVPPIHNLVEVHPDDDRESALAESLFAPSHAASRTSFSRKQGQAAFASRAVDSLPRHTSSSLSRVLTGSGQQQPSADVSEGRSEKRWVLERQETPVCVPDDASQKCVFKRQGESEASKRTACETTAGASLSFSLFVGGPGDLQAHDEETESAPGGERGRRSNARRVD</sequence>
<comment type="subcellular location">
    <subcellularLocation>
        <location evidence="1">Membrane</location>
        <topology evidence="1">Multi-pass membrane protein</topology>
    </subcellularLocation>
</comment>
<feature type="compositionally biased region" description="Polar residues" evidence="5">
    <location>
        <begin position="1386"/>
        <end position="1406"/>
    </location>
</feature>
<evidence type="ECO:0000256" key="1">
    <source>
        <dbReference type="ARBA" id="ARBA00004141"/>
    </source>
</evidence>
<feature type="compositionally biased region" description="Low complexity" evidence="5">
    <location>
        <begin position="189"/>
        <end position="207"/>
    </location>
</feature>
<name>A0A151HQ04_TOXGO</name>
<feature type="region of interest" description="Disordered" evidence="5">
    <location>
        <begin position="1"/>
        <end position="425"/>
    </location>
</feature>
<dbReference type="CDD" id="cd07042">
    <property type="entry name" value="STAS_SulP_like_sulfate_transporter"/>
    <property type="match status" value="1"/>
</dbReference>
<feature type="compositionally biased region" description="Basic and acidic residues" evidence="5">
    <location>
        <begin position="1026"/>
        <end position="1035"/>
    </location>
</feature>
<dbReference type="InterPro" id="IPR011547">
    <property type="entry name" value="SLC26A/SulP_dom"/>
</dbReference>
<dbReference type="EMBL" id="AHZP02000225">
    <property type="protein sequence ID" value="KYK71477.1"/>
    <property type="molecule type" value="Genomic_DNA"/>
</dbReference>
<feature type="compositionally biased region" description="Polar residues" evidence="5">
    <location>
        <begin position="845"/>
        <end position="858"/>
    </location>
</feature>
<dbReference type="Proteomes" id="UP000075225">
    <property type="component" value="Unassembled WGS sequence"/>
</dbReference>
<feature type="compositionally biased region" description="Basic and acidic residues" evidence="5">
    <location>
        <begin position="1043"/>
        <end position="1053"/>
    </location>
</feature>
<dbReference type="Pfam" id="PF00916">
    <property type="entry name" value="Sulfate_transp"/>
    <property type="match status" value="2"/>
</dbReference>
<feature type="region of interest" description="Disordered" evidence="5">
    <location>
        <begin position="1467"/>
        <end position="1497"/>
    </location>
</feature>
<gene>
    <name evidence="8" type="ORF">TGPRC2_233710</name>
</gene>
<feature type="compositionally biased region" description="Basic and acidic residues" evidence="5">
    <location>
        <begin position="411"/>
        <end position="421"/>
    </location>
</feature>
<keyword evidence="2 6" id="KW-0812">Transmembrane</keyword>
<dbReference type="OrthoDB" id="288203at2759"/>
<feature type="compositionally biased region" description="Basic and acidic residues" evidence="5">
    <location>
        <begin position="1061"/>
        <end position="1070"/>
    </location>
</feature>
<dbReference type="InterPro" id="IPR036513">
    <property type="entry name" value="STAS_dom_sf"/>
</dbReference>
<dbReference type="InterPro" id="IPR052706">
    <property type="entry name" value="Membrane-Transporter-like"/>
</dbReference>
<dbReference type="PANTHER" id="PTHR43310:SF1">
    <property type="entry name" value="SULFATE TRANSPORTER YBAR-RELATED"/>
    <property type="match status" value="1"/>
</dbReference>
<evidence type="ECO:0000256" key="2">
    <source>
        <dbReference type="ARBA" id="ARBA00022692"/>
    </source>
</evidence>
<feature type="domain" description="SLC26A/SulP transporter" evidence="7">
    <location>
        <begin position="465"/>
        <end position="725"/>
    </location>
</feature>
<feature type="transmembrane region" description="Helical" evidence="6">
    <location>
        <begin position="544"/>
        <end position="564"/>
    </location>
</feature>
<feature type="compositionally biased region" description="Low complexity" evidence="5">
    <location>
        <begin position="25"/>
        <end position="36"/>
    </location>
</feature>
<feature type="compositionally biased region" description="Polar residues" evidence="5">
    <location>
        <begin position="61"/>
        <end position="72"/>
    </location>
</feature>
<feature type="region of interest" description="Disordered" evidence="5">
    <location>
        <begin position="794"/>
        <end position="967"/>
    </location>
</feature>
<feature type="compositionally biased region" description="Basic and acidic residues" evidence="5">
    <location>
        <begin position="957"/>
        <end position="967"/>
    </location>
</feature>
<feature type="transmembrane region" description="Helical" evidence="6">
    <location>
        <begin position="638"/>
        <end position="656"/>
    </location>
</feature>
<evidence type="ECO:0000313" key="9">
    <source>
        <dbReference type="Proteomes" id="UP000075225"/>
    </source>
</evidence>
<feature type="transmembrane region" description="Helical" evidence="6">
    <location>
        <begin position="701"/>
        <end position="720"/>
    </location>
</feature>
<feature type="compositionally biased region" description="Low complexity" evidence="5">
    <location>
        <begin position="907"/>
        <end position="916"/>
    </location>
</feature>
<feature type="compositionally biased region" description="Polar residues" evidence="5">
    <location>
        <begin position="1"/>
        <end position="10"/>
    </location>
</feature>
<dbReference type="PANTHER" id="PTHR43310">
    <property type="entry name" value="SULFATE TRANSPORTER YBAR-RELATED"/>
    <property type="match status" value="1"/>
</dbReference>
<feature type="compositionally biased region" description="Basic residues" evidence="5">
    <location>
        <begin position="367"/>
        <end position="379"/>
    </location>
</feature>
<evidence type="ECO:0000256" key="3">
    <source>
        <dbReference type="ARBA" id="ARBA00022989"/>
    </source>
</evidence>
<dbReference type="GO" id="GO:0016020">
    <property type="term" value="C:membrane"/>
    <property type="evidence" value="ECO:0007669"/>
    <property type="project" value="UniProtKB-SubCell"/>
</dbReference>
<dbReference type="Gene3D" id="3.30.750.24">
    <property type="entry name" value="STAS domain"/>
    <property type="match status" value="1"/>
</dbReference>
<feature type="compositionally biased region" description="Basic and acidic residues" evidence="5">
    <location>
        <begin position="862"/>
        <end position="877"/>
    </location>
</feature>
<accession>A0A151HQ04</accession>
<feature type="region of interest" description="Disordered" evidence="5">
    <location>
        <begin position="1378"/>
        <end position="1415"/>
    </location>
</feature>
<organism evidence="8 9">
    <name type="scientific">Toxoplasma gondii TgCatPRC2</name>
    <dbReference type="NCBI Taxonomy" id="1130821"/>
    <lineage>
        <taxon>Eukaryota</taxon>
        <taxon>Sar</taxon>
        <taxon>Alveolata</taxon>
        <taxon>Apicomplexa</taxon>
        <taxon>Conoidasida</taxon>
        <taxon>Coccidia</taxon>
        <taxon>Eucoccidiorida</taxon>
        <taxon>Eimeriorina</taxon>
        <taxon>Sarcocystidae</taxon>
        <taxon>Toxoplasma</taxon>
    </lineage>
</organism>
<evidence type="ECO:0000256" key="4">
    <source>
        <dbReference type="ARBA" id="ARBA00023136"/>
    </source>
</evidence>
<keyword evidence="3 6" id="KW-1133">Transmembrane helix</keyword>
<keyword evidence="4 6" id="KW-0472">Membrane</keyword>
<comment type="caution">
    <text evidence="8">The sequence shown here is derived from an EMBL/GenBank/DDBJ whole genome shotgun (WGS) entry which is preliminary data.</text>
</comment>
<evidence type="ECO:0000256" key="5">
    <source>
        <dbReference type="SAM" id="MobiDB-lite"/>
    </source>
</evidence>
<feature type="transmembrane region" description="Helical" evidence="6">
    <location>
        <begin position="570"/>
        <end position="593"/>
    </location>
</feature>
<feature type="compositionally biased region" description="Basic and acidic residues" evidence="5">
    <location>
        <begin position="251"/>
        <end position="276"/>
    </location>
</feature>
<protein>
    <submittedName>
        <fullName evidence="8">Inorganic anion transporter, sulfate permease (SulP) family protein</fullName>
    </submittedName>
</protein>
<evidence type="ECO:0000313" key="8">
    <source>
        <dbReference type="EMBL" id="KYK71477.1"/>
    </source>
</evidence>
<dbReference type="VEuPathDB" id="ToxoDB:TGPRC2_233710"/>
<feature type="compositionally biased region" description="Basic and acidic residues" evidence="5">
    <location>
        <begin position="1486"/>
        <end position="1497"/>
    </location>
</feature>
<proteinExistence type="predicted"/>
<feature type="region of interest" description="Disordered" evidence="5">
    <location>
        <begin position="1003"/>
        <end position="1070"/>
    </location>
</feature>
<evidence type="ECO:0000256" key="6">
    <source>
        <dbReference type="SAM" id="Phobius"/>
    </source>
</evidence>
<feature type="compositionally biased region" description="Polar residues" evidence="5">
    <location>
        <begin position="128"/>
        <end position="148"/>
    </location>
</feature>
<feature type="domain" description="SLC26A/SulP transporter" evidence="7">
    <location>
        <begin position="1070"/>
        <end position="1150"/>
    </location>
</feature>
<feature type="compositionally biased region" description="Basic and acidic residues" evidence="5">
    <location>
        <begin position="380"/>
        <end position="392"/>
    </location>
</feature>
<evidence type="ECO:0000259" key="7">
    <source>
        <dbReference type="Pfam" id="PF00916"/>
    </source>
</evidence>
<feature type="transmembrane region" description="Helical" evidence="6">
    <location>
        <begin position="1188"/>
        <end position="1219"/>
    </location>
</feature>